<dbReference type="FunFam" id="3.30.465.10:FF:000016">
    <property type="entry name" value="probable D-lactate dehydrogenase, mitochondrial"/>
    <property type="match status" value="1"/>
</dbReference>
<dbReference type="EC" id="1.1.2.4" evidence="7"/>
<dbReference type="EMBL" id="NBBI01000004">
    <property type="protein sequence ID" value="OWK29397.1"/>
    <property type="molecule type" value="Genomic_DNA"/>
</dbReference>
<evidence type="ECO:0000256" key="1">
    <source>
        <dbReference type="ARBA" id="ARBA00001974"/>
    </source>
</evidence>
<dbReference type="InterPro" id="IPR016169">
    <property type="entry name" value="FAD-bd_PCMH_sub2"/>
</dbReference>
<dbReference type="FunFam" id="1.10.45.10:FF:000001">
    <property type="entry name" value="D-lactate dehydrogenase mitochondrial"/>
    <property type="match status" value="1"/>
</dbReference>
<dbReference type="GO" id="GO:0004458">
    <property type="term" value="F:D-lactate dehydrogenase (cytochrome) activity"/>
    <property type="evidence" value="ECO:0007669"/>
    <property type="project" value="UniProtKB-EC"/>
</dbReference>
<dbReference type="InterPro" id="IPR006094">
    <property type="entry name" value="Oxid_FAD_bind_N"/>
</dbReference>
<name>A0A245ZI30_9SPHN</name>
<dbReference type="SUPFAM" id="SSF55103">
    <property type="entry name" value="FAD-linked oxidases, C-terminal domain"/>
    <property type="match status" value="1"/>
</dbReference>
<dbReference type="Gene3D" id="3.30.465.10">
    <property type="match status" value="1"/>
</dbReference>
<evidence type="ECO:0000256" key="4">
    <source>
        <dbReference type="ARBA" id="ARBA00022827"/>
    </source>
</evidence>
<evidence type="ECO:0000256" key="7">
    <source>
        <dbReference type="ARBA" id="ARBA00038897"/>
    </source>
</evidence>
<evidence type="ECO:0000313" key="10">
    <source>
        <dbReference type="Proteomes" id="UP000197290"/>
    </source>
</evidence>
<dbReference type="AlphaFoldDB" id="A0A245ZI30"/>
<feature type="domain" description="FAD-binding PCMH-type" evidence="8">
    <location>
        <begin position="37"/>
        <end position="214"/>
    </location>
</feature>
<evidence type="ECO:0000259" key="8">
    <source>
        <dbReference type="PROSITE" id="PS51387"/>
    </source>
</evidence>
<dbReference type="Pfam" id="PF02913">
    <property type="entry name" value="FAD-oxidase_C"/>
    <property type="match status" value="1"/>
</dbReference>
<evidence type="ECO:0000256" key="2">
    <source>
        <dbReference type="ARBA" id="ARBA00008000"/>
    </source>
</evidence>
<dbReference type="PROSITE" id="PS51387">
    <property type="entry name" value="FAD_PCMH"/>
    <property type="match status" value="1"/>
</dbReference>
<dbReference type="RefSeq" id="WP_088367702.1">
    <property type="nucleotide sequence ID" value="NZ_NBBI01000004.1"/>
</dbReference>
<dbReference type="PANTHER" id="PTHR11748:SF111">
    <property type="entry name" value="D-LACTATE DEHYDROGENASE, MITOCHONDRIAL-RELATED"/>
    <property type="match status" value="1"/>
</dbReference>
<dbReference type="InterPro" id="IPR016171">
    <property type="entry name" value="Vanillyl_alc_oxidase_C-sub2"/>
</dbReference>
<dbReference type="Gene3D" id="3.30.70.2740">
    <property type="match status" value="1"/>
</dbReference>
<evidence type="ECO:0000313" key="9">
    <source>
        <dbReference type="EMBL" id="OWK29397.1"/>
    </source>
</evidence>
<dbReference type="SUPFAM" id="SSF56176">
    <property type="entry name" value="FAD-binding/transporter-associated domain-like"/>
    <property type="match status" value="1"/>
</dbReference>
<dbReference type="Proteomes" id="UP000197290">
    <property type="component" value="Unassembled WGS sequence"/>
</dbReference>
<keyword evidence="3" id="KW-0285">Flavoprotein</keyword>
<comment type="similarity">
    <text evidence="2">Belongs to the FAD-binding oxidoreductase/transferase type 4 family.</text>
</comment>
<evidence type="ECO:0000256" key="6">
    <source>
        <dbReference type="ARBA" id="ARBA00023002"/>
    </source>
</evidence>
<dbReference type="OrthoDB" id="9811557at2"/>
<dbReference type="GO" id="GO:1903457">
    <property type="term" value="P:lactate catabolic process"/>
    <property type="evidence" value="ECO:0007669"/>
    <property type="project" value="TreeGrafter"/>
</dbReference>
<dbReference type="GO" id="GO:0008720">
    <property type="term" value="F:D-lactate dehydrogenase (NAD+) activity"/>
    <property type="evidence" value="ECO:0007669"/>
    <property type="project" value="TreeGrafter"/>
</dbReference>
<dbReference type="InterPro" id="IPR016166">
    <property type="entry name" value="FAD-bd_PCMH"/>
</dbReference>
<dbReference type="Pfam" id="PF01565">
    <property type="entry name" value="FAD_binding_4"/>
    <property type="match status" value="1"/>
</dbReference>
<dbReference type="PANTHER" id="PTHR11748">
    <property type="entry name" value="D-LACTATE DEHYDROGENASE"/>
    <property type="match status" value="1"/>
</dbReference>
<organism evidence="9 10">
    <name type="scientific">Sphingomonas dokdonensis</name>
    <dbReference type="NCBI Taxonomy" id="344880"/>
    <lineage>
        <taxon>Bacteria</taxon>
        <taxon>Pseudomonadati</taxon>
        <taxon>Pseudomonadota</taxon>
        <taxon>Alphaproteobacteria</taxon>
        <taxon>Sphingomonadales</taxon>
        <taxon>Sphingomonadaceae</taxon>
        <taxon>Sphingomonas</taxon>
    </lineage>
</organism>
<dbReference type="InterPro" id="IPR004113">
    <property type="entry name" value="FAD-bd_oxidored_4_C"/>
</dbReference>
<sequence>MSALLGLGDMLAGRFGERWIAHEAGRAQFMAAEGHHAAGMPDVVAQPRTIEDVQMLMAAAHAAGVPVVPLGVGTSLEGNAGAVAGAVSVDLSGMNRVLEVAPEDLLCVVEPGVTREALNEELRATGLFFPIDPGANATLGGMISTRASGTNAVRYGTMRENVLGLRVVLPDGTLIRTGSRARKSAAGYDLTHLFAGSEGTLGLIVEASVRLHGIPEAVLAGSWGFDSLDGAVQTVIETIQSGVPVARMELLDPVAIRACNAYAGLTLAEQPTLFVELHGSPRGVAEQREMLSAIGAEHGGGALTISADRDEQRRLWRARHAALPAARAMVTDAVTWSTDICVPISKLAGAISGARAAIDAAGLLAPILGHVGDGNYHVFFVLRRDDAAGWAKARAVNEELIDYALSVGGTCTGEHGIGIGKRGALVREHGADAVALMRRIKAAIDPAGLMNPGKIFAEE</sequence>
<evidence type="ECO:0000256" key="3">
    <source>
        <dbReference type="ARBA" id="ARBA00022630"/>
    </source>
</evidence>
<dbReference type="Gene3D" id="1.10.45.10">
    <property type="entry name" value="Vanillyl-alcohol Oxidase, Chain A, domain 4"/>
    <property type="match status" value="1"/>
</dbReference>
<reference evidence="9 10" key="1">
    <citation type="submission" date="2017-03" db="EMBL/GenBank/DDBJ databases">
        <title>Genome sequence of Sphingomonas dokdonensis DSM 21029.</title>
        <authorList>
            <person name="Poehlein A."/>
            <person name="Wuebbeler J.H."/>
            <person name="Steinbuechel A."/>
            <person name="Daniel R."/>
        </authorList>
    </citation>
    <scope>NUCLEOTIDE SEQUENCE [LARGE SCALE GENOMIC DNA]</scope>
    <source>
        <strain evidence="9 10">DSM 21029</strain>
    </source>
</reference>
<dbReference type="GO" id="GO:0071949">
    <property type="term" value="F:FAD binding"/>
    <property type="evidence" value="ECO:0007669"/>
    <property type="project" value="InterPro"/>
</dbReference>
<keyword evidence="5" id="KW-0809">Transit peptide</keyword>
<comment type="cofactor">
    <cofactor evidence="1">
        <name>FAD</name>
        <dbReference type="ChEBI" id="CHEBI:57692"/>
    </cofactor>
</comment>
<keyword evidence="4" id="KW-0274">FAD</keyword>
<comment type="caution">
    <text evidence="9">The sequence shown here is derived from an EMBL/GenBank/DDBJ whole genome shotgun (WGS) entry which is preliminary data.</text>
</comment>
<keyword evidence="10" id="KW-1185">Reference proteome</keyword>
<dbReference type="InterPro" id="IPR036318">
    <property type="entry name" value="FAD-bd_PCMH-like_sf"/>
</dbReference>
<dbReference type="FunFam" id="3.30.70.2740:FF:000001">
    <property type="entry name" value="D-lactate dehydrogenase mitochondrial"/>
    <property type="match status" value="1"/>
</dbReference>
<accession>A0A245ZI30</accession>
<protein>
    <recommendedName>
        <fullName evidence="7">D-lactate dehydrogenase (cytochrome)</fullName>
        <ecNumber evidence="7">1.1.2.4</ecNumber>
    </recommendedName>
</protein>
<dbReference type="InterPro" id="IPR016164">
    <property type="entry name" value="FAD-linked_Oxase-like_C"/>
</dbReference>
<evidence type="ECO:0000256" key="5">
    <source>
        <dbReference type="ARBA" id="ARBA00022946"/>
    </source>
</evidence>
<keyword evidence="6 9" id="KW-0560">Oxidoreductase</keyword>
<gene>
    <name evidence="9" type="ORF">SPDO_23820</name>
</gene>
<proteinExistence type="inferred from homology"/>